<dbReference type="InterPro" id="IPR004776">
    <property type="entry name" value="Mem_transp_PIN-like"/>
</dbReference>
<feature type="transmembrane region" description="Helical" evidence="8">
    <location>
        <begin position="97"/>
        <end position="120"/>
    </location>
</feature>
<evidence type="ECO:0000313" key="10">
    <source>
        <dbReference type="EMBL" id="KAG0477066.1"/>
    </source>
</evidence>
<evidence type="ECO:0000256" key="6">
    <source>
        <dbReference type="ARBA" id="ARBA00023136"/>
    </source>
</evidence>
<dbReference type="GO" id="GO:0005886">
    <property type="term" value="C:plasma membrane"/>
    <property type="evidence" value="ECO:0007669"/>
    <property type="project" value="TreeGrafter"/>
</dbReference>
<dbReference type="PANTHER" id="PTHR31752:SF66">
    <property type="entry name" value="AUXIN EFFLUX CARRIER COMPONENT 1B-RELATED"/>
    <property type="match status" value="1"/>
</dbReference>
<feature type="transmembrane region" description="Helical" evidence="8">
    <location>
        <begin position="515"/>
        <end position="536"/>
    </location>
</feature>
<dbReference type="GO" id="GO:0009926">
    <property type="term" value="P:auxin polar transport"/>
    <property type="evidence" value="ECO:0007669"/>
    <property type="project" value="TreeGrafter"/>
</dbReference>
<evidence type="ECO:0000313" key="11">
    <source>
        <dbReference type="Proteomes" id="UP000636800"/>
    </source>
</evidence>
<dbReference type="Pfam" id="PF03547">
    <property type="entry name" value="Mem_trans"/>
    <property type="match status" value="1"/>
</dbReference>
<keyword evidence="4 8" id="KW-0812">Transmembrane</keyword>
<keyword evidence="7 8" id="KW-0927">Auxin signaling pathway</keyword>
<keyword evidence="5 8" id="KW-1133">Transmembrane helix</keyword>
<accession>A0A835QPA3</accession>
<organism evidence="10 11">
    <name type="scientific">Vanilla planifolia</name>
    <name type="common">Vanilla</name>
    <dbReference type="NCBI Taxonomy" id="51239"/>
    <lineage>
        <taxon>Eukaryota</taxon>
        <taxon>Viridiplantae</taxon>
        <taxon>Streptophyta</taxon>
        <taxon>Embryophyta</taxon>
        <taxon>Tracheophyta</taxon>
        <taxon>Spermatophyta</taxon>
        <taxon>Magnoliopsida</taxon>
        <taxon>Liliopsida</taxon>
        <taxon>Asparagales</taxon>
        <taxon>Orchidaceae</taxon>
        <taxon>Vanilloideae</taxon>
        <taxon>Vanilleae</taxon>
        <taxon>Vanilla</taxon>
    </lineage>
</organism>
<reference evidence="10 11" key="1">
    <citation type="journal article" date="2020" name="Nat. Food">
        <title>A phased Vanilla planifolia genome enables genetic improvement of flavour and production.</title>
        <authorList>
            <person name="Hasing T."/>
            <person name="Tang H."/>
            <person name="Brym M."/>
            <person name="Khazi F."/>
            <person name="Huang T."/>
            <person name="Chambers A.H."/>
        </authorList>
    </citation>
    <scope>NUCLEOTIDE SEQUENCE [LARGE SCALE GENOMIC DNA]</scope>
    <source>
        <tissue evidence="10">Leaf</tissue>
    </source>
</reference>
<gene>
    <name evidence="10" type="ORF">HPP92_013907</name>
</gene>
<dbReference type="InterPro" id="IPR051107">
    <property type="entry name" value="Auxin_Efflux_Carrier"/>
</dbReference>
<evidence type="ECO:0000256" key="1">
    <source>
        <dbReference type="ARBA" id="ARBA00004141"/>
    </source>
</evidence>
<evidence type="ECO:0000256" key="3">
    <source>
        <dbReference type="ARBA" id="ARBA00022448"/>
    </source>
</evidence>
<keyword evidence="6 8" id="KW-0472">Membrane</keyword>
<comment type="caution">
    <text evidence="8">Lacks conserved residue(s) required for the propagation of feature annotation.</text>
</comment>
<feature type="transmembrane region" description="Helical" evidence="8">
    <location>
        <begin position="482"/>
        <end position="503"/>
    </location>
</feature>
<evidence type="ECO:0000256" key="8">
    <source>
        <dbReference type="RuleBase" id="RU362108"/>
    </source>
</evidence>
<comment type="function">
    <text evidence="8">May act as a component of the auxin efflux carrier.</text>
</comment>
<comment type="caution">
    <text evidence="10">The sequence shown here is derived from an EMBL/GenBank/DDBJ whole genome shotgun (WGS) entry which is preliminary data.</text>
</comment>
<evidence type="ECO:0000256" key="9">
    <source>
        <dbReference type="SAM" id="MobiDB-lite"/>
    </source>
</evidence>
<protein>
    <recommendedName>
        <fullName evidence="8">Auxin efflux carrier component</fullName>
    </recommendedName>
</protein>
<feature type="region of interest" description="Disordered" evidence="9">
    <location>
        <begin position="214"/>
        <end position="233"/>
    </location>
</feature>
<sequence>MITAADLYHVLTAVVPLYVAMVLAYGSVKWWKIFSPDQCSGINRFVALFAVPLLSFHFISSNNPYSMNYRFIAADTLQKLIVLVALAIWANFSRRGCLEWAITLFSLSTLPNTLVMGIPLLKGMYGTDSGSLMVQIVVLQCIIWYTLMLFLFEYRGARLLIAEQFPDTAGSIISFRVDSDIISLDGKEPLQTEAEVGEDGKLHVTVRKSTSSRSEIFSRRSHGMNSVTPRPSNLTNAEIYSLQSSRNPTPRGSSFNHTDFYSMVNGKNLAGVSPRHSNYGNLGLDEEAQTARLNGTPTAYPVPPANGIFSPAGARKKGNAGEGGKDLHMFVWSSSASPVSEGGIHVFRGGEFTGEHGRGPQVGDHHHHKDMNDAYNEYGRDDFSFRNQSIPHNIDVLQRDAPCLSKLGSNSTAELHPKTGDCSDLKRTAMPPTSVMTRLILIMVWRKLIRNPNSYSSLIGLTWSLVSFRWEIEMPAIIARSISLLSDAGLGMAMFSLGLFMALQPKIIACGNAVASFAMAVRFLTGPAVMAAASMAVGLRGVLLHIAIVQAALPQGIVPFVFAKEYNVHPDILSTGVIFGMLIALPITLVYYILLGL</sequence>
<feature type="transmembrane region" description="Helical" evidence="8">
    <location>
        <begin position="40"/>
        <end position="59"/>
    </location>
</feature>
<dbReference type="InterPro" id="IPR014024">
    <property type="entry name" value="Auxin_eff_plant"/>
</dbReference>
<keyword evidence="11" id="KW-1185">Reference proteome</keyword>
<evidence type="ECO:0000256" key="7">
    <source>
        <dbReference type="ARBA" id="ARBA00023294"/>
    </source>
</evidence>
<feature type="transmembrane region" description="Helical" evidence="8">
    <location>
        <begin position="132"/>
        <end position="152"/>
    </location>
</feature>
<feature type="transmembrane region" description="Helical" evidence="8">
    <location>
        <begin position="6"/>
        <end position="28"/>
    </location>
</feature>
<comment type="subcellular location">
    <subcellularLocation>
        <location evidence="1 8">Membrane</location>
        <topology evidence="1 8">Multi-pass membrane protein</topology>
    </subcellularLocation>
</comment>
<dbReference type="GO" id="GO:0010329">
    <property type="term" value="F:auxin efflux transmembrane transporter activity"/>
    <property type="evidence" value="ECO:0007669"/>
    <property type="project" value="TreeGrafter"/>
</dbReference>
<evidence type="ECO:0000256" key="5">
    <source>
        <dbReference type="ARBA" id="ARBA00022989"/>
    </source>
</evidence>
<dbReference type="Proteomes" id="UP000636800">
    <property type="component" value="Chromosome 6"/>
</dbReference>
<dbReference type="GO" id="GO:0009734">
    <property type="term" value="P:auxin-activated signaling pathway"/>
    <property type="evidence" value="ECO:0007669"/>
    <property type="project" value="UniProtKB-UniRule"/>
</dbReference>
<dbReference type="OrthoDB" id="668540at2759"/>
<feature type="transmembrane region" description="Helical" evidence="8">
    <location>
        <begin position="542"/>
        <end position="563"/>
    </location>
</feature>
<dbReference type="NCBIfam" id="TIGR00946">
    <property type="entry name" value="2a69"/>
    <property type="match status" value="1"/>
</dbReference>
<name>A0A835QPA3_VANPL</name>
<evidence type="ECO:0000256" key="2">
    <source>
        <dbReference type="ARBA" id="ARBA00009177"/>
    </source>
</evidence>
<feature type="transmembrane region" description="Helical" evidence="8">
    <location>
        <begin position="71"/>
        <end position="90"/>
    </location>
</feature>
<dbReference type="GO" id="GO:0005783">
    <property type="term" value="C:endoplasmic reticulum"/>
    <property type="evidence" value="ECO:0007669"/>
    <property type="project" value="TreeGrafter"/>
</dbReference>
<dbReference type="EMBL" id="JADCNL010000006">
    <property type="protein sequence ID" value="KAG0477066.1"/>
    <property type="molecule type" value="Genomic_DNA"/>
</dbReference>
<feature type="transmembrane region" description="Helical" evidence="8">
    <location>
        <begin position="575"/>
        <end position="594"/>
    </location>
</feature>
<dbReference type="PANTHER" id="PTHR31752">
    <property type="entry name" value="AUXIN EFFLUX CARRIER COMPONENT 1B-RELATED"/>
    <property type="match status" value="1"/>
</dbReference>
<proteinExistence type="inferred from homology"/>
<dbReference type="AlphaFoldDB" id="A0A835QPA3"/>
<feature type="compositionally biased region" description="Polar residues" evidence="9">
    <location>
        <begin position="223"/>
        <end position="233"/>
    </location>
</feature>
<evidence type="ECO:0000256" key="4">
    <source>
        <dbReference type="ARBA" id="ARBA00022692"/>
    </source>
</evidence>
<keyword evidence="3 8" id="KW-0813">Transport</keyword>
<comment type="similarity">
    <text evidence="2 8">Belongs to the auxin efflux carrier (TC 2.A.69.1) family.</text>
</comment>